<reference evidence="1" key="2">
    <citation type="submission" date="2015-06" db="UniProtKB">
        <authorList>
            <consortium name="EnsemblProtists"/>
        </authorList>
    </citation>
    <scope>IDENTIFICATION</scope>
    <source>
        <strain evidence="1">Emoy2</strain>
    </source>
</reference>
<protein>
    <submittedName>
        <fullName evidence="1">Uncharacterized protein</fullName>
    </submittedName>
</protein>
<evidence type="ECO:0000313" key="2">
    <source>
        <dbReference type="Proteomes" id="UP000011713"/>
    </source>
</evidence>
<dbReference type="Proteomes" id="UP000011713">
    <property type="component" value="Unassembled WGS sequence"/>
</dbReference>
<keyword evidence="2" id="KW-1185">Reference proteome</keyword>
<dbReference type="AlphaFoldDB" id="M4C2V6"/>
<name>M4C2V6_HYAAE</name>
<dbReference type="VEuPathDB" id="FungiDB:HpaG813422"/>
<dbReference type="HOGENOM" id="CLU_2594912_0_0_1"/>
<dbReference type="EMBL" id="JH598141">
    <property type="status" value="NOT_ANNOTATED_CDS"/>
    <property type="molecule type" value="Genomic_DNA"/>
</dbReference>
<accession>M4C2V6</accession>
<proteinExistence type="predicted"/>
<reference evidence="2" key="1">
    <citation type="journal article" date="2010" name="Science">
        <title>Signatures of adaptation to obligate biotrophy in the Hyaloperonospora arabidopsidis genome.</title>
        <authorList>
            <person name="Baxter L."/>
            <person name="Tripathy S."/>
            <person name="Ishaque N."/>
            <person name="Boot N."/>
            <person name="Cabral A."/>
            <person name="Kemen E."/>
            <person name="Thines M."/>
            <person name="Ah-Fong A."/>
            <person name="Anderson R."/>
            <person name="Badejoko W."/>
            <person name="Bittner-Eddy P."/>
            <person name="Boore J.L."/>
            <person name="Chibucos M.C."/>
            <person name="Coates M."/>
            <person name="Dehal P."/>
            <person name="Delehaunty K."/>
            <person name="Dong S."/>
            <person name="Downton P."/>
            <person name="Dumas B."/>
            <person name="Fabro G."/>
            <person name="Fronick C."/>
            <person name="Fuerstenberg S.I."/>
            <person name="Fulton L."/>
            <person name="Gaulin E."/>
            <person name="Govers F."/>
            <person name="Hughes L."/>
            <person name="Humphray S."/>
            <person name="Jiang R.H."/>
            <person name="Judelson H."/>
            <person name="Kamoun S."/>
            <person name="Kyung K."/>
            <person name="Meijer H."/>
            <person name="Minx P."/>
            <person name="Morris P."/>
            <person name="Nelson J."/>
            <person name="Phuntumart V."/>
            <person name="Qutob D."/>
            <person name="Rehmany A."/>
            <person name="Rougon-Cardoso A."/>
            <person name="Ryden P."/>
            <person name="Torto-Alalibo T."/>
            <person name="Studholme D."/>
            <person name="Wang Y."/>
            <person name="Win J."/>
            <person name="Wood J."/>
            <person name="Clifton S.W."/>
            <person name="Rogers J."/>
            <person name="Van den Ackerveken G."/>
            <person name="Jones J.D."/>
            <person name="McDowell J.M."/>
            <person name="Beynon J."/>
            <person name="Tyler B.M."/>
        </authorList>
    </citation>
    <scope>NUCLEOTIDE SEQUENCE [LARGE SCALE GENOMIC DNA]</scope>
    <source>
        <strain evidence="2">Emoy2</strain>
    </source>
</reference>
<dbReference type="InParanoid" id="M4C2V6"/>
<dbReference type="EnsemblProtists" id="HpaT813422">
    <property type="protein sequence ID" value="HpaP813422"/>
    <property type="gene ID" value="HpaG813422"/>
</dbReference>
<sequence>MATIYKFRGYWQHCIKHDVRHLHLRIYNEDLQQICLVGARVKGLSVSFHQLRLIVNHPTSFSYLYYRDYIDYEMLLANKL</sequence>
<organism evidence="1 2">
    <name type="scientific">Hyaloperonospora arabidopsidis (strain Emoy2)</name>
    <name type="common">Downy mildew agent</name>
    <name type="synonym">Peronospora arabidopsidis</name>
    <dbReference type="NCBI Taxonomy" id="559515"/>
    <lineage>
        <taxon>Eukaryota</taxon>
        <taxon>Sar</taxon>
        <taxon>Stramenopiles</taxon>
        <taxon>Oomycota</taxon>
        <taxon>Peronosporomycetes</taxon>
        <taxon>Peronosporales</taxon>
        <taxon>Peronosporaceae</taxon>
        <taxon>Hyaloperonospora</taxon>
    </lineage>
</organism>
<evidence type="ECO:0000313" key="1">
    <source>
        <dbReference type="EnsemblProtists" id="HpaP813422"/>
    </source>
</evidence>